<evidence type="ECO:0000313" key="2">
    <source>
        <dbReference type="EMBL" id="ABZ73929.1"/>
    </source>
</evidence>
<keyword evidence="1" id="KW-0472">Membrane</keyword>
<organism evidence="2">
    <name type="scientific">Caulobacter sp. (strain K31)</name>
    <dbReference type="NCBI Taxonomy" id="366602"/>
    <lineage>
        <taxon>Bacteria</taxon>
        <taxon>Pseudomonadati</taxon>
        <taxon>Pseudomonadota</taxon>
        <taxon>Alphaproteobacteria</taxon>
        <taxon>Caulobacterales</taxon>
        <taxon>Caulobacteraceae</taxon>
        <taxon>Caulobacter</taxon>
    </lineage>
</organism>
<dbReference type="HOGENOM" id="CLU_818628_0_0_5"/>
<accession>B0T445</accession>
<evidence type="ECO:0000256" key="1">
    <source>
        <dbReference type="SAM" id="Phobius"/>
    </source>
</evidence>
<keyword evidence="1" id="KW-1133">Transmembrane helix</keyword>
<dbReference type="eggNOG" id="ENOG5033S1X">
    <property type="taxonomic scope" value="Bacteria"/>
</dbReference>
<reference evidence="2" key="1">
    <citation type="submission" date="2008-01" db="EMBL/GenBank/DDBJ databases">
        <title>Complete sequence of chromosome of Caulobacter sp. K31.</title>
        <authorList>
            <consortium name="US DOE Joint Genome Institute"/>
            <person name="Copeland A."/>
            <person name="Lucas S."/>
            <person name="Lapidus A."/>
            <person name="Barry K."/>
            <person name="Glavina del Rio T."/>
            <person name="Dalin E."/>
            <person name="Tice H."/>
            <person name="Pitluck S."/>
            <person name="Bruce D."/>
            <person name="Goodwin L."/>
            <person name="Thompson L.S."/>
            <person name="Brettin T."/>
            <person name="Detter J.C."/>
            <person name="Han C."/>
            <person name="Schmutz J."/>
            <person name="Larimer F."/>
            <person name="Land M."/>
            <person name="Hauser L."/>
            <person name="Kyrpides N."/>
            <person name="Kim E."/>
            <person name="Stephens C."/>
            <person name="Richardson P."/>
        </authorList>
    </citation>
    <scope>NUCLEOTIDE SEQUENCE [LARGE SCALE GENOMIC DNA]</scope>
    <source>
        <strain evidence="2">K31</strain>
    </source>
</reference>
<sequence length="369" mass="40467" precursor="true">MTPSEQRTIFRLFALGAAIMVATLAALLVLPHSRYVLWQDLRTEAYTRFGWIYERVHFDQTPIDIAFVGTSHTMNGVDAAAVARALAAGGAQVDGGRCPTATNFAMPSYGRNLHWLIAREVLENRPVKVLVLEVFENETRKAHPVFSHVADAKDILGAPLLINLNYAHDIVRLPFRQASLAVESLAPAQFGLKSRFDPADYDGSTVDNTRVVNADGVALTPPRTEVFDPAKLDATARAEAGSKNLNMMGKRFEALEYAYPRYYVNQILDLAKAKGVKVVFLYLPGYGKPPQPYDMSLYAGRGPMISANDLLARKDYWFDAAHLNANGAQALSGRLAPLLANQFAGGGAANRVCDFGYAPRKTLKPFTHP</sequence>
<dbReference type="AlphaFoldDB" id="B0T445"/>
<dbReference type="KEGG" id="cak:Caul_4809"/>
<feature type="transmembrane region" description="Helical" evidence="1">
    <location>
        <begin position="12"/>
        <end position="30"/>
    </location>
</feature>
<gene>
    <name evidence="2" type="ordered locus">Caul_4809</name>
</gene>
<proteinExistence type="predicted"/>
<name>B0T445_CAUSK</name>
<keyword evidence="1" id="KW-0812">Transmembrane</keyword>
<dbReference type="OrthoDB" id="7060727at2"/>
<dbReference type="STRING" id="366602.Caul_4809"/>
<dbReference type="EMBL" id="CP000927">
    <property type="protein sequence ID" value="ABZ73929.1"/>
    <property type="molecule type" value="Genomic_DNA"/>
</dbReference>
<protein>
    <submittedName>
        <fullName evidence="2">Uncharacterized protein</fullName>
    </submittedName>
</protein>
<dbReference type="SUPFAM" id="SSF52266">
    <property type="entry name" value="SGNH hydrolase"/>
    <property type="match status" value="1"/>
</dbReference>